<dbReference type="EMBL" id="CP133615">
    <property type="protein sequence ID" value="WMV23577.1"/>
    <property type="molecule type" value="Genomic_DNA"/>
</dbReference>
<reference evidence="2" key="1">
    <citation type="submission" date="2023-08" db="EMBL/GenBank/DDBJ databases">
        <title>A de novo genome assembly of Solanum verrucosum Schlechtendal, a Mexican diploid species geographically isolated from the other diploid A-genome species in potato relatives.</title>
        <authorList>
            <person name="Hosaka K."/>
        </authorList>
    </citation>
    <scope>NUCLEOTIDE SEQUENCE</scope>
    <source>
        <tissue evidence="2">Young leaves</tissue>
    </source>
</reference>
<evidence type="ECO:0000259" key="1">
    <source>
        <dbReference type="PROSITE" id="PS51277"/>
    </source>
</evidence>
<sequence>CLALTRFSTVITQLTIKSRCSKVSLGRINEANGDQLVEVMVVCHLDTSVWNPSHESFRSLGVLPGTSPICHFFTSSNDLVWIPKSVATTPLVAAL</sequence>
<feature type="domain" description="BURP" evidence="1">
    <location>
        <begin position="1"/>
        <end position="84"/>
    </location>
</feature>
<dbReference type="PROSITE" id="PS51277">
    <property type="entry name" value="BURP"/>
    <property type="match status" value="1"/>
</dbReference>
<gene>
    <name evidence="2" type="ORF">MTR67_016962</name>
</gene>
<evidence type="ECO:0000313" key="2">
    <source>
        <dbReference type="EMBL" id="WMV23577.1"/>
    </source>
</evidence>
<dbReference type="AlphaFoldDB" id="A0AAF0QH30"/>
<dbReference type="InterPro" id="IPR044816">
    <property type="entry name" value="BURP"/>
</dbReference>
<dbReference type="InterPro" id="IPR004873">
    <property type="entry name" value="BURP_dom"/>
</dbReference>
<dbReference type="Proteomes" id="UP001234989">
    <property type="component" value="Chromosome 4"/>
</dbReference>
<name>A0AAF0QH30_SOLVR</name>
<protein>
    <recommendedName>
        <fullName evidence="1">BURP domain-containing protein</fullName>
    </recommendedName>
</protein>
<keyword evidence="3" id="KW-1185">Reference proteome</keyword>
<organism evidence="2 3">
    <name type="scientific">Solanum verrucosum</name>
    <dbReference type="NCBI Taxonomy" id="315347"/>
    <lineage>
        <taxon>Eukaryota</taxon>
        <taxon>Viridiplantae</taxon>
        <taxon>Streptophyta</taxon>
        <taxon>Embryophyta</taxon>
        <taxon>Tracheophyta</taxon>
        <taxon>Spermatophyta</taxon>
        <taxon>Magnoliopsida</taxon>
        <taxon>eudicotyledons</taxon>
        <taxon>Gunneridae</taxon>
        <taxon>Pentapetalae</taxon>
        <taxon>asterids</taxon>
        <taxon>lamiids</taxon>
        <taxon>Solanales</taxon>
        <taxon>Solanaceae</taxon>
        <taxon>Solanoideae</taxon>
        <taxon>Solaneae</taxon>
        <taxon>Solanum</taxon>
    </lineage>
</organism>
<dbReference type="Pfam" id="PF03181">
    <property type="entry name" value="BURP"/>
    <property type="match status" value="1"/>
</dbReference>
<feature type="non-terminal residue" evidence="2">
    <location>
        <position position="1"/>
    </location>
</feature>
<dbReference type="PANTHER" id="PTHR31236:SF68">
    <property type="entry name" value="BURP DOMAIN-CONTAINING PROTEIN"/>
    <property type="match status" value="1"/>
</dbReference>
<dbReference type="PANTHER" id="PTHR31236">
    <property type="entry name" value="BURP DOMAIN PROTEIN USPL1-LIKE"/>
    <property type="match status" value="1"/>
</dbReference>
<evidence type="ECO:0000313" key="3">
    <source>
        <dbReference type="Proteomes" id="UP001234989"/>
    </source>
</evidence>
<proteinExistence type="predicted"/>
<accession>A0AAF0QH30</accession>